<dbReference type="GO" id="GO:0005886">
    <property type="term" value="C:plasma membrane"/>
    <property type="evidence" value="ECO:0007669"/>
    <property type="project" value="InterPro"/>
</dbReference>
<dbReference type="InterPro" id="IPR012651">
    <property type="entry name" value="Thia_Transptr_ThiT"/>
</dbReference>
<dbReference type="Pfam" id="PF09515">
    <property type="entry name" value="Thia_YuaJ"/>
    <property type="match status" value="1"/>
</dbReference>
<organism evidence="2 3">
    <name type="scientific">Jeotgalibaca dankookensis</name>
    <dbReference type="NCBI Taxonomy" id="708126"/>
    <lineage>
        <taxon>Bacteria</taxon>
        <taxon>Bacillati</taxon>
        <taxon>Bacillota</taxon>
        <taxon>Bacilli</taxon>
        <taxon>Lactobacillales</taxon>
        <taxon>Carnobacteriaceae</taxon>
        <taxon>Jeotgalibaca</taxon>
    </lineage>
</organism>
<keyword evidence="1" id="KW-0812">Transmembrane</keyword>
<name>A0A1S6IPP2_9LACT</name>
<keyword evidence="1" id="KW-1133">Transmembrane helix</keyword>
<dbReference type="OrthoDB" id="9795813at2"/>
<evidence type="ECO:0000256" key="1">
    <source>
        <dbReference type="SAM" id="Phobius"/>
    </source>
</evidence>
<dbReference type="RefSeq" id="WP_062469005.1">
    <property type="nucleotide sequence ID" value="NZ_BBYN01000010.1"/>
</dbReference>
<protein>
    <submittedName>
        <fullName evidence="2">Thiamine transporter ThiT</fullName>
    </submittedName>
</protein>
<feature type="transmembrane region" description="Helical" evidence="1">
    <location>
        <begin position="7"/>
        <end position="24"/>
    </location>
</feature>
<dbReference type="Gene3D" id="1.10.1760.20">
    <property type="match status" value="1"/>
</dbReference>
<keyword evidence="3" id="KW-1185">Reference proteome</keyword>
<dbReference type="GO" id="GO:0015234">
    <property type="term" value="F:thiamine transmembrane transporter activity"/>
    <property type="evidence" value="ECO:0007669"/>
    <property type="project" value="InterPro"/>
</dbReference>
<feature type="transmembrane region" description="Helical" evidence="1">
    <location>
        <begin position="53"/>
        <end position="73"/>
    </location>
</feature>
<dbReference type="Proteomes" id="UP000188993">
    <property type="component" value="Chromosome"/>
</dbReference>
<accession>A0A1S6IPP2</accession>
<dbReference type="KEGG" id="jda:BW727_101138"/>
<feature type="transmembrane region" description="Helical" evidence="1">
    <location>
        <begin position="108"/>
        <end position="129"/>
    </location>
</feature>
<keyword evidence="1" id="KW-0472">Membrane</keyword>
<dbReference type="NCBIfam" id="TIGR02357">
    <property type="entry name" value="ECF_ThiT_YuaJ"/>
    <property type="match status" value="1"/>
</dbReference>
<feature type="transmembrane region" description="Helical" evidence="1">
    <location>
        <begin position="79"/>
        <end position="96"/>
    </location>
</feature>
<evidence type="ECO:0000313" key="2">
    <source>
        <dbReference type="EMBL" id="AQS53506.1"/>
    </source>
</evidence>
<proteinExistence type="predicted"/>
<dbReference type="AlphaFoldDB" id="A0A1S6IPP2"/>
<feature type="transmembrane region" description="Helical" evidence="1">
    <location>
        <begin position="149"/>
        <end position="175"/>
    </location>
</feature>
<dbReference type="STRING" id="708126.BW727_101138"/>
<reference evidence="2 3" key="1">
    <citation type="journal article" date="2014" name="Int. J. Syst. Evol. Microbiol.">
        <title>Jeotgalibaca dankookensis gen. nov., sp. nov., a member of the family Carnobacteriaceae, isolated from seujeot (Korean traditional food).</title>
        <authorList>
            <person name="Lee D.G."/>
            <person name="Trujillo M.E."/>
            <person name="Kang H."/>
            <person name="Ahn T.Y."/>
        </authorList>
    </citation>
    <scope>NUCLEOTIDE SEQUENCE [LARGE SCALE GENOMIC DNA]</scope>
    <source>
        <strain evidence="2 3">EX-07</strain>
    </source>
</reference>
<gene>
    <name evidence="2" type="primary">thiT_2</name>
    <name evidence="2" type="ORF">BW727_101138</name>
</gene>
<feature type="transmembrane region" description="Helical" evidence="1">
    <location>
        <begin position="30"/>
        <end position="46"/>
    </location>
</feature>
<sequence length="191" mass="21070">MSKNLSVWIEATIIAALATALSFIPLNIGPSFSITVGQPVLVLYALRRGLKPGLAAGFLWGVLHILVGTAYILTPLQGFIEYFVAFGFTGFAGLWANKMRADLNNNDAKHSVLVIILASLVGTFARYFWHTIAGYYFWGQFAPEGWSPWFYSITMNSISALATGTFTIVVLLIVLRTTPQLFIPKNNRQGY</sequence>
<dbReference type="EMBL" id="CP019728">
    <property type="protein sequence ID" value="AQS53506.1"/>
    <property type="molecule type" value="Genomic_DNA"/>
</dbReference>
<evidence type="ECO:0000313" key="3">
    <source>
        <dbReference type="Proteomes" id="UP000188993"/>
    </source>
</evidence>